<keyword evidence="6" id="KW-0472">Membrane</keyword>
<dbReference type="SMART" id="SM00066">
    <property type="entry name" value="GAL4"/>
    <property type="match status" value="1"/>
</dbReference>
<keyword evidence="6" id="KW-0812">Transmembrane</keyword>
<dbReference type="GO" id="GO:0008270">
    <property type="term" value="F:zinc ion binding"/>
    <property type="evidence" value="ECO:0007669"/>
    <property type="project" value="InterPro"/>
</dbReference>
<evidence type="ECO:0000256" key="6">
    <source>
        <dbReference type="SAM" id="Phobius"/>
    </source>
</evidence>
<reference evidence="8" key="2">
    <citation type="submission" date="2023-05" db="EMBL/GenBank/DDBJ databases">
        <authorList>
            <consortium name="Lawrence Berkeley National Laboratory"/>
            <person name="Steindorff A."/>
            <person name="Hensen N."/>
            <person name="Bonometti L."/>
            <person name="Westerberg I."/>
            <person name="Brannstrom I.O."/>
            <person name="Guillou S."/>
            <person name="Cros-Aarteil S."/>
            <person name="Calhoun S."/>
            <person name="Haridas S."/>
            <person name="Kuo A."/>
            <person name="Mondo S."/>
            <person name="Pangilinan J."/>
            <person name="Riley R."/>
            <person name="Labutti K."/>
            <person name="Andreopoulos B."/>
            <person name="Lipzen A."/>
            <person name="Chen C."/>
            <person name="Yanf M."/>
            <person name="Daum C."/>
            <person name="Ng V."/>
            <person name="Clum A."/>
            <person name="Ohm R."/>
            <person name="Martin F."/>
            <person name="Silar P."/>
            <person name="Natvig D."/>
            <person name="Lalanne C."/>
            <person name="Gautier V."/>
            <person name="Ament-Velasquez S.L."/>
            <person name="Kruys A."/>
            <person name="Hutchinson M.I."/>
            <person name="Powell A.J."/>
            <person name="Barry K."/>
            <person name="Miller A.N."/>
            <person name="Grigoriev I.V."/>
            <person name="Debuchy R."/>
            <person name="Gladieux P."/>
            <person name="Thoren M.H."/>
            <person name="Johannesson H."/>
        </authorList>
    </citation>
    <scope>NUCLEOTIDE SEQUENCE</scope>
    <source>
        <strain evidence="8">PSN293</strain>
    </source>
</reference>
<keyword evidence="3" id="KW-0804">Transcription</keyword>
<dbReference type="Proteomes" id="UP001301769">
    <property type="component" value="Unassembled WGS sequence"/>
</dbReference>
<organism evidence="8 9">
    <name type="scientific">Rhypophila decipiens</name>
    <dbReference type="NCBI Taxonomy" id="261697"/>
    <lineage>
        <taxon>Eukaryota</taxon>
        <taxon>Fungi</taxon>
        <taxon>Dikarya</taxon>
        <taxon>Ascomycota</taxon>
        <taxon>Pezizomycotina</taxon>
        <taxon>Sordariomycetes</taxon>
        <taxon>Sordariomycetidae</taxon>
        <taxon>Sordariales</taxon>
        <taxon>Naviculisporaceae</taxon>
        <taxon>Rhypophila</taxon>
    </lineage>
</organism>
<evidence type="ECO:0000256" key="5">
    <source>
        <dbReference type="SAM" id="MobiDB-lite"/>
    </source>
</evidence>
<feature type="domain" description="Zn(2)-C6 fungal-type" evidence="7">
    <location>
        <begin position="32"/>
        <end position="64"/>
    </location>
</feature>
<feature type="compositionally biased region" description="Acidic residues" evidence="5">
    <location>
        <begin position="101"/>
        <end position="121"/>
    </location>
</feature>
<dbReference type="GO" id="GO:0006351">
    <property type="term" value="P:DNA-templated transcription"/>
    <property type="evidence" value="ECO:0007669"/>
    <property type="project" value="InterPro"/>
</dbReference>
<feature type="region of interest" description="Disordered" evidence="5">
    <location>
        <begin position="73"/>
        <end position="129"/>
    </location>
</feature>
<evidence type="ECO:0000313" key="9">
    <source>
        <dbReference type="Proteomes" id="UP001301769"/>
    </source>
</evidence>
<protein>
    <recommendedName>
        <fullName evidence="7">Zn(2)-C6 fungal-type domain-containing protein</fullName>
    </recommendedName>
</protein>
<evidence type="ECO:0000256" key="3">
    <source>
        <dbReference type="ARBA" id="ARBA00023163"/>
    </source>
</evidence>
<dbReference type="GO" id="GO:0005634">
    <property type="term" value="C:nucleus"/>
    <property type="evidence" value="ECO:0007669"/>
    <property type="project" value="TreeGrafter"/>
</dbReference>
<dbReference type="InterPro" id="IPR036864">
    <property type="entry name" value="Zn2-C6_fun-type_DNA-bd_sf"/>
</dbReference>
<evidence type="ECO:0000256" key="4">
    <source>
        <dbReference type="ARBA" id="ARBA00023242"/>
    </source>
</evidence>
<dbReference type="EMBL" id="MU858114">
    <property type="protein sequence ID" value="KAK4213147.1"/>
    <property type="molecule type" value="Genomic_DNA"/>
</dbReference>
<comment type="caution">
    <text evidence="8">The sequence shown here is derived from an EMBL/GenBank/DDBJ whole genome shotgun (WGS) entry which is preliminary data.</text>
</comment>
<keyword evidence="4" id="KW-0539">Nucleus</keyword>
<dbReference type="GO" id="GO:0000981">
    <property type="term" value="F:DNA-binding transcription factor activity, RNA polymerase II-specific"/>
    <property type="evidence" value="ECO:0007669"/>
    <property type="project" value="InterPro"/>
</dbReference>
<sequence length="767" mass="83327">MVCSSGLPFWLASLLVRPRLGKEKTRERVANACDVCKLRKIKCTGTKPCAYCVKKGLPDEMCHYTGNSKTQQTQTQLGERRRWQRSRRGSSFRTITTTPREEEESHDDDEEGSEKEEPDDTEVPRDARLVRDPQGKLIFIGDCAPLSFFQTVRRLITSRVDAAAFDGCGGGGSISLGMTGLETTTTASAAGTTSIAPGQGTGTGLPPRMMNGSSWPPGVDISSVHAAVEAYLSVTSGLVDLFEDDAEKDNVDSLQDSILAWADSLAASPTSTATADATSAVNYLVLAIGHQAMHSSSSEADPSQLYFEYARTLAFADLSGNFGIGSLQGVQVHILIAIYMLFLHQTNGAFLFFGIAARAAYSIGIHRTEINARFGERIKRLREKIWRSLRVVDLFLSTSMGRPPAASDVDCTVGYSDELENQGLNLLNASVQILLITERVVLQVYSRRKISVQLTEGISRELRDWSSRWLGMLKQVVDETRTDGNRKRYVNGACQVLAGYYYAVILVSRPFLMVELHHRLAGTAGEDGSGNGNGNGLVTGRTKLADACIDAAVLMVSPVQHLTSRGEMARRAPVVVSWLFAASLVLGLGLLGGFGRVIEKHCRASIAALEYFAESDAHAVQYSLIAKSLLTTALEYIERRETLERLRRTESSSQIFGLLPRESVQQERGAQAEVSATTITVGTVAVENSNMIFGESATGKVLSPPRTNNNFAFSSSFFGFGAESSLPRTPEFSSLMGVSMDDADDTFGAMNLFPLLDSDGIDLTNLF</sequence>
<dbReference type="Gene3D" id="4.10.240.10">
    <property type="entry name" value="Zn(2)-C6 fungal-type DNA-binding domain"/>
    <property type="match status" value="1"/>
</dbReference>
<dbReference type="AlphaFoldDB" id="A0AAN6YBU1"/>
<keyword evidence="9" id="KW-1185">Reference proteome</keyword>
<proteinExistence type="predicted"/>
<evidence type="ECO:0000259" key="7">
    <source>
        <dbReference type="PROSITE" id="PS50048"/>
    </source>
</evidence>
<dbReference type="SUPFAM" id="SSF57701">
    <property type="entry name" value="Zn2/Cys6 DNA-binding domain"/>
    <property type="match status" value="1"/>
</dbReference>
<dbReference type="PANTHER" id="PTHR47424">
    <property type="entry name" value="REGULATORY PROTEIN GAL4"/>
    <property type="match status" value="1"/>
</dbReference>
<evidence type="ECO:0000256" key="2">
    <source>
        <dbReference type="ARBA" id="ARBA00023015"/>
    </source>
</evidence>
<accession>A0AAN6YBU1</accession>
<dbReference type="CDD" id="cd12148">
    <property type="entry name" value="fungal_TF_MHR"/>
    <property type="match status" value="1"/>
</dbReference>
<keyword evidence="6" id="KW-1133">Transmembrane helix</keyword>
<dbReference type="SMART" id="SM00906">
    <property type="entry name" value="Fungal_trans"/>
    <property type="match status" value="1"/>
</dbReference>
<dbReference type="PANTHER" id="PTHR47424:SF9">
    <property type="entry name" value="TAH-2"/>
    <property type="match status" value="1"/>
</dbReference>
<feature type="transmembrane region" description="Helical" evidence="6">
    <location>
        <begin position="574"/>
        <end position="595"/>
    </location>
</feature>
<dbReference type="GO" id="GO:0000978">
    <property type="term" value="F:RNA polymerase II cis-regulatory region sequence-specific DNA binding"/>
    <property type="evidence" value="ECO:0007669"/>
    <property type="project" value="TreeGrafter"/>
</dbReference>
<keyword evidence="1" id="KW-0479">Metal-binding</keyword>
<evidence type="ECO:0000313" key="8">
    <source>
        <dbReference type="EMBL" id="KAK4213147.1"/>
    </source>
</evidence>
<gene>
    <name evidence="8" type="ORF">QBC37DRAFT_440990</name>
</gene>
<dbReference type="GO" id="GO:0000435">
    <property type="term" value="P:positive regulation of transcription from RNA polymerase II promoter by galactose"/>
    <property type="evidence" value="ECO:0007669"/>
    <property type="project" value="TreeGrafter"/>
</dbReference>
<dbReference type="Pfam" id="PF04082">
    <property type="entry name" value="Fungal_trans"/>
    <property type="match status" value="1"/>
</dbReference>
<dbReference type="InterPro" id="IPR001138">
    <property type="entry name" value="Zn2Cys6_DnaBD"/>
</dbReference>
<evidence type="ECO:0000256" key="1">
    <source>
        <dbReference type="ARBA" id="ARBA00022723"/>
    </source>
</evidence>
<dbReference type="CDD" id="cd00067">
    <property type="entry name" value="GAL4"/>
    <property type="match status" value="1"/>
</dbReference>
<feature type="transmembrane region" description="Helical" evidence="6">
    <location>
        <begin position="334"/>
        <end position="357"/>
    </location>
</feature>
<dbReference type="PROSITE" id="PS50048">
    <property type="entry name" value="ZN2_CY6_FUNGAL_2"/>
    <property type="match status" value="1"/>
</dbReference>
<name>A0AAN6YBU1_9PEZI</name>
<dbReference type="InterPro" id="IPR007219">
    <property type="entry name" value="XnlR_reg_dom"/>
</dbReference>
<dbReference type="InterPro" id="IPR051127">
    <property type="entry name" value="Fungal_SecMet_Regulators"/>
</dbReference>
<keyword evidence="2" id="KW-0805">Transcription regulation</keyword>
<reference evidence="8" key="1">
    <citation type="journal article" date="2023" name="Mol. Phylogenet. Evol.">
        <title>Genome-scale phylogeny and comparative genomics of the fungal order Sordariales.</title>
        <authorList>
            <person name="Hensen N."/>
            <person name="Bonometti L."/>
            <person name="Westerberg I."/>
            <person name="Brannstrom I.O."/>
            <person name="Guillou S."/>
            <person name="Cros-Aarteil S."/>
            <person name="Calhoun S."/>
            <person name="Haridas S."/>
            <person name="Kuo A."/>
            <person name="Mondo S."/>
            <person name="Pangilinan J."/>
            <person name="Riley R."/>
            <person name="LaButti K."/>
            <person name="Andreopoulos B."/>
            <person name="Lipzen A."/>
            <person name="Chen C."/>
            <person name="Yan M."/>
            <person name="Daum C."/>
            <person name="Ng V."/>
            <person name="Clum A."/>
            <person name="Steindorff A."/>
            <person name="Ohm R.A."/>
            <person name="Martin F."/>
            <person name="Silar P."/>
            <person name="Natvig D.O."/>
            <person name="Lalanne C."/>
            <person name="Gautier V."/>
            <person name="Ament-Velasquez S.L."/>
            <person name="Kruys A."/>
            <person name="Hutchinson M.I."/>
            <person name="Powell A.J."/>
            <person name="Barry K."/>
            <person name="Miller A.N."/>
            <person name="Grigoriev I.V."/>
            <person name="Debuchy R."/>
            <person name="Gladieux P."/>
            <person name="Hiltunen Thoren M."/>
            <person name="Johannesson H."/>
        </authorList>
    </citation>
    <scope>NUCLEOTIDE SEQUENCE</scope>
    <source>
        <strain evidence="8">PSN293</strain>
    </source>
</reference>
<dbReference type="Pfam" id="PF00172">
    <property type="entry name" value="Zn_clus"/>
    <property type="match status" value="1"/>
</dbReference>